<reference evidence="2 3" key="1">
    <citation type="submission" date="2019-10" db="EMBL/GenBank/DDBJ databases">
        <title>Assembly and Annotation for the nematode Trichostrongylus colubriformis.</title>
        <authorList>
            <person name="Martin J."/>
        </authorList>
    </citation>
    <scope>NUCLEOTIDE SEQUENCE [LARGE SCALE GENOMIC DNA]</scope>
    <source>
        <strain evidence="2">G859</strain>
        <tissue evidence="2">Whole worm</tissue>
    </source>
</reference>
<sequence length="172" mass="18279">MPETTEGLTSRPLDLSEEALLASDDESNGRQDKSSSTSSPSEANLAQFMEDLSIQRSKVAASPPSPAASPVPFGPVGFSSSPVPSSSSNPQAAPPTSVRGRGNSREIRGSGRTRRHGRRGRPPAPRLSVASSKPSRPGGPAPLSKETPADYTNYLIDFHPWARYVNPVQTTW</sequence>
<name>A0AAN8IXY3_TRICO</name>
<feature type="region of interest" description="Disordered" evidence="1">
    <location>
        <begin position="1"/>
        <end position="149"/>
    </location>
</feature>
<protein>
    <submittedName>
        <fullName evidence="2">Uncharacterized protein</fullName>
    </submittedName>
</protein>
<dbReference type="AlphaFoldDB" id="A0AAN8IXY3"/>
<evidence type="ECO:0000313" key="2">
    <source>
        <dbReference type="EMBL" id="KAK5968719.1"/>
    </source>
</evidence>
<feature type="compositionally biased region" description="Polar residues" evidence="1">
    <location>
        <begin position="34"/>
        <end position="44"/>
    </location>
</feature>
<organism evidence="2 3">
    <name type="scientific">Trichostrongylus colubriformis</name>
    <name type="common">Black scour worm</name>
    <dbReference type="NCBI Taxonomy" id="6319"/>
    <lineage>
        <taxon>Eukaryota</taxon>
        <taxon>Metazoa</taxon>
        <taxon>Ecdysozoa</taxon>
        <taxon>Nematoda</taxon>
        <taxon>Chromadorea</taxon>
        <taxon>Rhabditida</taxon>
        <taxon>Rhabditina</taxon>
        <taxon>Rhabditomorpha</taxon>
        <taxon>Strongyloidea</taxon>
        <taxon>Trichostrongylidae</taxon>
        <taxon>Trichostrongylus</taxon>
    </lineage>
</organism>
<gene>
    <name evidence="2" type="ORF">GCK32_000323</name>
</gene>
<feature type="compositionally biased region" description="Pro residues" evidence="1">
    <location>
        <begin position="63"/>
        <end position="73"/>
    </location>
</feature>
<keyword evidence="3" id="KW-1185">Reference proteome</keyword>
<feature type="compositionally biased region" description="Basic residues" evidence="1">
    <location>
        <begin position="111"/>
        <end position="121"/>
    </location>
</feature>
<dbReference type="Proteomes" id="UP001331761">
    <property type="component" value="Unassembled WGS sequence"/>
</dbReference>
<proteinExistence type="predicted"/>
<comment type="caution">
    <text evidence="2">The sequence shown here is derived from an EMBL/GenBank/DDBJ whole genome shotgun (WGS) entry which is preliminary data.</text>
</comment>
<dbReference type="EMBL" id="WIXE01021108">
    <property type="protein sequence ID" value="KAK5968719.1"/>
    <property type="molecule type" value="Genomic_DNA"/>
</dbReference>
<feature type="compositionally biased region" description="Low complexity" evidence="1">
    <location>
        <begin position="74"/>
        <end position="88"/>
    </location>
</feature>
<accession>A0AAN8IXY3</accession>
<evidence type="ECO:0000256" key="1">
    <source>
        <dbReference type="SAM" id="MobiDB-lite"/>
    </source>
</evidence>
<evidence type="ECO:0000313" key="3">
    <source>
        <dbReference type="Proteomes" id="UP001331761"/>
    </source>
</evidence>